<dbReference type="PANTHER" id="PTHR30537">
    <property type="entry name" value="HTH-TYPE TRANSCRIPTIONAL REGULATOR"/>
    <property type="match status" value="1"/>
</dbReference>
<dbReference type="PROSITE" id="PS50931">
    <property type="entry name" value="HTH_LYSR"/>
    <property type="match status" value="1"/>
</dbReference>
<dbReference type="PRINTS" id="PR00039">
    <property type="entry name" value="HTHLYSR"/>
</dbReference>
<comment type="caution">
    <text evidence="6">The sequence shown here is derived from an EMBL/GenBank/DDBJ whole genome shotgun (WGS) entry which is preliminary data.</text>
</comment>
<evidence type="ECO:0000256" key="2">
    <source>
        <dbReference type="ARBA" id="ARBA00023015"/>
    </source>
</evidence>
<dbReference type="CDD" id="cd08472">
    <property type="entry name" value="PBP2_CrgA_like_3"/>
    <property type="match status" value="1"/>
</dbReference>
<accession>A0ABT2CXJ0</accession>
<dbReference type="SUPFAM" id="SSF53850">
    <property type="entry name" value="Periplasmic binding protein-like II"/>
    <property type="match status" value="1"/>
</dbReference>
<evidence type="ECO:0000259" key="5">
    <source>
        <dbReference type="PROSITE" id="PS50931"/>
    </source>
</evidence>
<dbReference type="PANTHER" id="PTHR30537:SF72">
    <property type="entry name" value="LYSR FAMILY TRANSCRIPTIONAL REGULATOR"/>
    <property type="match status" value="1"/>
</dbReference>
<evidence type="ECO:0000256" key="4">
    <source>
        <dbReference type="ARBA" id="ARBA00023163"/>
    </source>
</evidence>
<dbReference type="Gene3D" id="3.40.190.290">
    <property type="match status" value="1"/>
</dbReference>
<dbReference type="InterPro" id="IPR036388">
    <property type="entry name" value="WH-like_DNA-bd_sf"/>
</dbReference>
<keyword evidence="4" id="KW-0804">Transcription</keyword>
<keyword evidence="7" id="KW-1185">Reference proteome</keyword>
<dbReference type="InterPro" id="IPR036390">
    <property type="entry name" value="WH_DNA-bd_sf"/>
</dbReference>
<proteinExistence type="inferred from homology"/>
<dbReference type="Pfam" id="PF00126">
    <property type="entry name" value="HTH_1"/>
    <property type="match status" value="1"/>
</dbReference>
<name>A0ABT2CXJ0_9BURK</name>
<dbReference type="EMBL" id="JANUGU010000003">
    <property type="protein sequence ID" value="MCS0658695.1"/>
    <property type="molecule type" value="Genomic_DNA"/>
</dbReference>
<dbReference type="InterPro" id="IPR005119">
    <property type="entry name" value="LysR_subst-bd"/>
</dbReference>
<sequence>MDRTDGMRIFVRVAELASFTQAADSLGLSKASVSSAIRELEAGLGARLLQRTTRKVQMTPDGLLFYERCRDMLAELDELQAMFQQDDAALAGRLRVDLPIGAARNIVIPALPAFLRAHPRLQLELSSTDRRVDAVREGFDCVLRVGTLENSSLVARPLGHFELVNCASPDYLARHGVPHTPADLHAHWLVDYAPVMAGRPALFEYVEGGVRRTCAAPAAIAVNNSDAYQAACLAGLGIIQAPRAGMADQLAEGRLVQVLPEFQAPPMPVTLLYPSRRHLSKRVRRFMDWLADVMQPHLS</sequence>
<comment type="similarity">
    <text evidence="1">Belongs to the LysR transcriptional regulatory family.</text>
</comment>
<dbReference type="SUPFAM" id="SSF46785">
    <property type="entry name" value="Winged helix' DNA-binding domain"/>
    <property type="match status" value="1"/>
</dbReference>
<keyword evidence="3" id="KW-0238">DNA-binding</keyword>
<dbReference type="Pfam" id="PF03466">
    <property type="entry name" value="LysR_substrate"/>
    <property type="match status" value="1"/>
</dbReference>
<dbReference type="InterPro" id="IPR000847">
    <property type="entry name" value="LysR_HTH_N"/>
</dbReference>
<keyword evidence="2" id="KW-0805">Transcription regulation</keyword>
<feature type="domain" description="HTH lysR-type" evidence="5">
    <location>
        <begin position="1"/>
        <end position="59"/>
    </location>
</feature>
<dbReference type="RefSeq" id="WP_258811888.1">
    <property type="nucleotide sequence ID" value="NZ_JANUGU010000003.1"/>
</dbReference>
<dbReference type="Proteomes" id="UP001204621">
    <property type="component" value="Unassembled WGS sequence"/>
</dbReference>
<evidence type="ECO:0000256" key="1">
    <source>
        <dbReference type="ARBA" id="ARBA00009437"/>
    </source>
</evidence>
<gene>
    <name evidence="6" type="ORF">NX778_11520</name>
</gene>
<reference evidence="6 7" key="1">
    <citation type="submission" date="2022-08" db="EMBL/GenBank/DDBJ databases">
        <title>Reclassification of Massilia species as members of the genera Telluria, Duganella, Pseudoduganella, Mokoshia gen. nov. and Zemynaea gen. nov. using orthogonal and non-orthogonal genome-based approaches.</title>
        <authorList>
            <person name="Bowman J.P."/>
        </authorList>
    </citation>
    <scope>NUCLEOTIDE SEQUENCE [LARGE SCALE GENOMIC DNA]</scope>
    <source>
        <strain evidence="6 7">JCM 31606</strain>
    </source>
</reference>
<evidence type="ECO:0000313" key="7">
    <source>
        <dbReference type="Proteomes" id="UP001204621"/>
    </source>
</evidence>
<dbReference type="InterPro" id="IPR058163">
    <property type="entry name" value="LysR-type_TF_proteobact-type"/>
</dbReference>
<evidence type="ECO:0000313" key="6">
    <source>
        <dbReference type="EMBL" id="MCS0658695.1"/>
    </source>
</evidence>
<organism evidence="6 7">
    <name type="scientific">Massilia terrae</name>
    <dbReference type="NCBI Taxonomy" id="1811224"/>
    <lineage>
        <taxon>Bacteria</taxon>
        <taxon>Pseudomonadati</taxon>
        <taxon>Pseudomonadota</taxon>
        <taxon>Betaproteobacteria</taxon>
        <taxon>Burkholderiales</taxon>
        <taxon>Oxalobacteraceae</taxon>
        <taxon>Telluria group</taxon>
        <taxon>Massilia</taxon>
    </lineage>
</organism>
<evidence type="ECO:0000256" key="3">
    <source>
        <dbReference type="ARBA" id="ARBA00023125"/>
    </source>
</evidence>
<protein>
    <submittedName>
        <fullName evidence="6">LysR family transcriptional regulator</fullName>
    </submittedName>
</protein>
<dbReference type="Gene3D" id="1.10.10.10">
    <property type="entry name" value="Winged helix-like DNA-binding domain superfamily/Winged helix DNA-binding domain"/>
    <property type="match status" value="1"/>
</dbReference>